<reference evidence="3 4" key="1">
    <citation type="submission" date="2016-10" db="EMBL/GenBank/DDBJ databases">
        <authorList>
            <person name="de Groot N.N."/>
        </authorList>
    </citation>
    <scope>NUCLEOTIDE SEQUENCE [LARGE SCALE GENOMIC DNA]</scope>
    <source>
        <strain evidence="3 4">DSM 43067</strain>
    </source>
</reference>
<keyword evidence="4" id="KW-1185">Reference proteome</keyword>
<keyword evidence="2" id="KW-0472">Membrane</keyword>
<sequence length="262" mass="29198">MTCHRRKPPPSQRTWAKPKPRRAPADTTISVRDRAVRRCPWARPWRRRARPSLRCCFGSSGVRSDGCRPFPARRLHPNRSRRRRVGRPGPRRLAEDHHWRGRLLRSRSWPAWRTAPAGVVWADWRRLVRRPRRIGVLQVSTVLPALAAAAGMGRYRSRRWPPGAADGAAASGRSLDAGDPPPIRCRPARSCGLLPDVALFGCAPALLALDAPLSAAAVFLIAQALAKTFALIALPRHRPPLTRPKRPGVRTSGEQASRPPIR</sequence>
<proteinExistence type="predicted"/>
<dbReference type="InParanoid" id="A0A1I5M1I6"/>
<feature type="transmembrane region" description="Helical" evidence="2">
    <location>
        <begin position="213"/>
        <end position="234"/>
    </location>
</feature>
<feature type="region of interest" description="Disordered" evidence="1">
    <location>
        <begin position="240"/>
        <end position="262"/>
    </location>
</feature>
<feature type="region of interest" description="Disordered" evidence="1">
    <location>
        <begin position="67"/>
        <end position="93"/>
    </location>
</feature>
<evidence type="ECO:0000313" key="3">
    <source>
        <dbReference type="EMBL" id="SFP03399.1"/>
    </source>
</evidence>
<name>A0A1I5M1I6_9ACTN</name>
<organism evidence="3 4">
    <name type="scientific">Actinomadura madurae</name>
    <dbReference type="NCBI Taxonomy" id="1993"/>
    <lineage>
        <taxon>Bacteria</taxon>
        <taxon>Bacillati</taxon>
        <taxon>Actinomycetota</taxon>
        <taxon>Actinomycetes</taxon>
        <taxon>Streptosporangiales</taxon>
        <taxon>Thermomonosporaceae</taxon>
        <taxon>Actinomadura</taxon>
    </lineage>
</organism>
<feature type="transmembrane region" description="Helical" evidence="2">
    <location>
        <begin position="134"/>
        <end position="153"/>
    </location>
</feature>
<gene>
    <name evidence="3" type="ORF">SAMN04489713_111118</name>
</gene>
<dbReference type="EMBL" id="FOVH01000011">
    <property type="protein sequence ID" value="SFP03399.1"/>
    <property type="molecule type" value="Genomic_DNA"/>
</dbReference>
<evidence type="ECO:0000313" key="4">
    <source>
        <dbReference type="Proteomes" id="UP000183413"/>
    </source>
</evidence>
<accession>A0A1I5M1I6</accession>
<feature type="compositionally biased region" description="Basic residues" evidence="1">
    <location>
        <begin position="71"/>
        <end position="90"/>
    </location>
</feature>
<evidence type="ECO:0000256" key="2">
    <source>
        <dbReference type="SAM" id="Phobius"/>
    </source>
</evidence>
<dbReference type="Proteomes" id="UP000183413">
    <property type="component" value="Unassembled WGS sequence"/>
</dbReference>
<keyword evidence="2" id="KW-1133">Transmembrane helix</keyword>
<protein>
    <submittedName>
        <fullName evidence="3">Uncharacterized protein</fullName>
    </submittedName>
</protein>
<evidence type="ECO:0000256" key="1">
    <source>
        <dbReference type="SAM" id="MobiDB-lite"/>
    </source>
</evidence>
<keyword evidence="2" id="KW-0812">Transmembrane</keyword>
<dbReference type="AlphaFoldDB" id="A0A1I5M1I6"/>
<feature type="region of interest" description="Disordered" evidence="1">
    <location>
        <begin position="1"/>
        <end position="27"/>
    </location>
</feature>